<evidence type="ECO:0000256" key="1">
    <source>
        <dbReference type="SAM" id="MobiDB-lite"/>
    </source>
</evidence>
<dbReference type="AlphaFoldDB" id="A0A8S9J7R5"/>
<feature type="compositionally biased region" description="Polar residues" evidence="1">
    <location>
        <begin position="551"/>
        <end position="564"/>
    </location>
</feature>
<evidence type="ECO:0000259" key="2">
    <source>
        <dbReference type="Pfam" id="PF03732"/>
    </source>
</evidence>
<feature type="compositionally biased region" description="Basic and acidic residues" evidence="1">
    <location>
        <begin position="502"/>
        <end position="515"/>
    </location>
</feature>
<evidence type="ECO:0000313" key="3">
    <source>
        <dbReference type="EMBL" id="KAF2578104.1"/>
    </source>
</evidence>
<protein>
    <recommendedName>
        <fullName evidence="2">Retrotransposon gag domain-containing protein</fullName>
    </recommendedName>
</protein>
<dbReference type="Proteomes" id="UP000712281">
    <property type="component" value="Unassembled WGS sequence"/>
</dbReference>
<feature type="domain" description="Retrotransposon gag" evidence="2">
    <location>
        <begin position="21"/>
        <end position="86"/>
    </location>
</feature>
<gene>
    <name evidence="3" type="ORF">F2Q68_00005356</name>
</gene>
<dbReference type="Pfam" id="PF03732">
    <property type="entry name" value="Retrotrans_gag"/>
    <property type="match status" value="1"/>
</dbReference>
<dbReference type="PANTHER" id="PTHR33223">
    <property type="entry name" value="CCHC-TYPE DOMAIN-CONTAINING PROTEIN"/>
    <property type="match status" value="1"/>
</dbReference>
<feature type="region of interest" description="Disordered" evidence="1">
    <location>
        <begin position="498"/>
        <end position="564"/>
    </location>
</feature>
<proteinExistence type="predicted"/>
<organism evidence="3 4">
    <name type="scientific">Brassica cretica</name>
    <name type="common">Mustard</name>
    <dbReference type="NCBI Taxonomy" id="69181"/>
    <lineage>
        <taxon>Eukaryota</taxon>
        <taxon>Viridiplantae</taxon>
        <taxon>Streptophyta</taxon>
        <taxon>Embryophyta</taxon>
        <taxon>Tracheophyta</taxon>
        <taxon>Spermatophyta</taxon>
        <taxon>Magnoliopsida</taxon>
        <taxon>eudicotyledons</taxon>
        <taxon>Gunneridae</taxon>
        <taxon>Pentapetalae</taxon>
        <taxon>rosids</taxon>
        <taxon>malvids</taxon>
        <taxon>Brassicales</taxon>
        <taxon>Brassicaceae</taxon>
        <taxon>Brassiceae</taxon>
        <taxon>Brassica</taxon>
    </lineage>
</organism>
<reference evidence="3" key="1">
    <citation type="submission" date="2019-12" db="EMBL/GenBank/DDBJ databases">
        <title>Genome sequencing and annotation of Brassica cretica.</title>
        <authorList>
            <person name="Studholme D.J."/>
            <person name="Sarris P.F."/>
        </authorList>
    </citation>
    <scope>NUCLEOTIDE SEQUENCE</scope>
    <source>
        <strain evidence="3">PFS-001/15</strain>
        <tissue evidence="3">Leaf</tissue>
    </source>
</reference>
<accession>A0A8S9J7R5</accession>
<evidence type="ECO:0000313" key="4">
    <source>
        <dbReference type="Proteomes" id="UP000712281"/>
    </source>
</evidence>
<feature type="region of interest" description="Disordered" evidence="1">
    <location>
        <begin position="144"/>
        <end position="188"/>
    </location>
</feature>
<comment type="caution">
    <text evidence="3">The sequence shown here is derived from an EMBL/GenBank/DDBJ whole genome shotgun (WGS) entry which is preliminary data.</text>
</comment>
<name>A0A8S9J7R5_BRACR</name>
<feature type="compositionally biased region" description="Basic and acidic residues" evidence="1">
    <location>
        <begin position="150"/>
        <end position="178"/>
    </location>
</feature>
<sequence length="564" mass="63739">MLAVALPKKSHKATMCKGFGSTLIGPALQWYINLPTRSISSFASLSDNFVEQFASSRSLEKILDGLYEILQHRVKPLRNYIARFNQEKVAVLECSIPTAISAIKRALLPDGGLYKELTMYPCKTMEDVLSRAWAQVKWEENVASRAKAQPKVDQKSARSDQGNRDERSSQRATKDSRNRNQGRFQYRPLEKEEGMSVSTWPDISHLSISTPELVNVLSQMGQQVKWPQKMKAPDSFRNPGLWCDFHRDHGHKTEDCVALRIEVNELLQKVHLREFLLEKAKNHLNKEVPAKSAGAIPASPPRTDEISFTAKEQDEILAPHHDALVISLTVANCLVKRILVDNGSSSNIIFQTAYQDLRLEESVLTRKITPLIGFSGEVKQTAGEKRPQVPQTQGPEVKRSGEWRSVQRTRTPNHVKDHLRTGIDRFTWSNSRSSKAVPRMDLASYQPMVSQMKKWGISNVRRPPLKSYRMDLGQRVPCQRRTKIPSQARVLQMVAPVDECDNPSHGRAENLHHQESPIARESTEAGARDKSRSRSPDPREKQYPATERGTTRQGNTPTILSKPA</sequence>
<dbReference type="EMBL" id="QGKW02001660">
    <property type="protein sequence ID" value="KAF2578104.1"/>
    <property type="molecule type" value="Genomic_DNA"/>
</dbReference>
<dbReference type="InterPro" id="IPR005162">
    <property type="entry name" value="Retrotrans_gag_dom"/>
</dbReference>
<feature type="region of interest" description="Disordered" evidence="1">
    <location>
        <begin position="381"/>
        <end position="401"/>
    </location>
</feature>
<feature type="compositionally biased region" description="Basic and acidic residues" evidence="1">
    <location>
        <begin position="521"/>
        <end position="542"/>
    </location>
</feature>
<dbReference type="PANTHER" id="PTHR33223:SF9">
    <property type="entry name" value="RETROTRANSPOSON GAG DOMAIN-CONTAINING PROTEIN"/>
    <property type="match status" value="1"/>
</dbReference>